<sequence>MLSLFRRNSSAHEEIDREILEIPDMLTGDAFLEPFALPPERRRSSRMLQRSPGFREDSGHHTGMRLSMRMLLSFGVRRHMVHAAPEPSYEAMLALDENNPRRGVKKHILEGLPHHTARKQETLKECQICLENFRKGCKILVLPCEHAFCSSCIRKWLFNHRTCPVCRFEFPDQHTILVK</sequence>
<evidence type="ECO:0000256" key="2">
    <source>
        <dbReference type="ARBA" id="ARBA00022771"/>
    </source>
</evidence>
<dbReference type="InterPro" id="IPR001841">
    <property type="entry name" value="Znf_RING"/>
</dbReference>
<keyword evidence="8" id="KW-1185">Reference proteome</keyword>
<dbReference type="InterPro" id="IPR051834">
    <property type="entry name" value="RING_finger_E3_ligase"/>
</dbReference>
<dbReference type="GO" id="GO:0006511">
    <property type="term" value="P:ubiquitin-dependent protein catabolic process"/>
    <property type="evidence" value="ECO:0007669"/>
    <property type="project" value="TreeGrafter"/>
</dbReference>
<organism evidence="7 8">
    <name type="scientific">Coccomyxa viridis</name>
    <dbReference type="NCBI Taxonomy" id="1274662"/>
    <lineage>
        <taxon>Eukaryota</taxon>
        <taxon>Viridiplantae</taxon>
        <taxon>Chlorophyta</taxon>
        <taxon>core chlorophytes</taxon>
        <taxon>Trebouxiophyceae</taxon>
        <taxon>Trebouxiophyceae incertae sedis</taxon>
        <taxon>Coccomyxaceae</taxon>
        <taxon>Coccomyxa</taxon>
    </lineage>
</organism>
<dbReference type="CDD" id="cd16454">
    <property type="entry name" value="RING-H2_PA-TM-RING"/>
    <property type="match status" value="1"/>
</dbReference>
<dbReference type="Pfam" id="PF13639">
    <property type="entry name" value="zf-RING_2"/>
    <property type="match status" value="1"/>
</dbReference>
<dbReference type="InterPro" id="IPR017907">
    <property type="entry name" value="Znf_RING_CS"/>
</dbReference>
<dbReference type="AlphaFoldDB" id="A0AAV1HQM6"/>
<feature type="region of interest" description="Disordered" evidence="5">
    <location>
        <begin position="41"/>
        <end position="61"/>
    </location>
</feature>
<dbReference type="PANTHER" id="PTHR45931:SF16">
    <property type="entry name" value="RING_U-BOX SUPERFAMILY PROTEIN"/>
    <property type="match status" value="1"/>
</dbReference>
<dbReference type="SMART" id="SM00184">
    <property type="entry name" value="RING"/>
    <property type="match status" value="1"/>
</dbReference>
<comment type="caution">
    <text evidence="7">The sequence shown here is derived from an EMBL/GenBank/DDBJ whole genome shotgun (WGS) entry which is preliminary data.</text>
</comment>
<dbReference type="GO" id="GO:0061630">
    <property type="term" value="F:ubiquitin protein ligase activity"/>
    <property type="evidence" value="ECO:0007669"/>
    <property type="project" value="TreeGrafter"/>
</dbReference>
<dbReference type="EMBL" id="CAUYUE010000001">
    <property type="protein sequence ID" value="CAK0734982.1"/>
    <property type="molecule type" value="Genomic_DNA"/>
</dbReference>
<dbReference type="PROSITE" id="PS50089">
    <property type="entry name" value="ZF_RING_2"/>
    <property type="match status" value="1"/>
</dbReference>
<dbReference type="SUPFAM" id="SSF57850">
    <property type="entry name" value="RING/U-box"/>
    <property type="match status" value="1"/>
</dbReference>
<dbReference type="PANTHER" id="PTHR45931">
    <property type="entry name" value="SI:CH211-59O9.10"/>
    <property type="match status" value="1"/>
</dbReference>
<dbReference type="InterPro" id="IPR013083">
    <property type="entry name" value="Znf_RING/FYVE/PHD"/>
</dbReference>
<dbReference type="Proteomes" id="UP001314263">
    <property type="component" value="Unassembled WGS sequence"/>
</dbReference>
<dbReference type="GO" id="GO:0008270">
    <property type="term" value="F:zinc ion binding"/>
    <property type="evidence" value="ECO:0007669"/>
    <property type="project" value="UniProtKB-KW"/>
</dbReference>
<dbReference type="Gene3D" id="3.30.40.10">
    <property type="entry name" value="Zinc/RING finger domain, C3HC4 (zinc finger)"/>
    <property type="match status" value="1"/>
</dbReference>
<evidence type="ECO:0000259" key="6">
    <source>
        <dbReference type="PROSITE" id="PS50089"/>
    </source>
</evidence>
<keyword evidence="1" id="KW-0479">Metal-binding</keyword>
<protein>
    <recommendedName>
        <fullName evidence="6">RING-type domain-containing protein</fullName>
    </recommendedName>
</protein>
<reference evidence="7 8" key="1">
    <citation type="submission" date="2023-10" db="EMBL/GenBank/DDBJ databases">
        <authorList>
            <person name="Maclean D."/>
            <person name="Macfadyen A."/>
        </authorList>
    </citation>
    <scope>NUCLEOTIDE SEQUENCE [LARGE SCALE GENOMIC DNA]</scope>
</reference>
<name>A0AAV1HQM6_9CHLO</name>
<evidence type="ECO:0000313" key="7">
    <source>
        <dbReference type="EMBL" id="CAK0734982.1"/>
    </source>
</evidence>
<feature type="domain" description="RING-type" evidence="6">
    <location>
        <begin position="126"/>
        <end position="167"/>
    </location>
</feature>
<evidence type="ECO:0000256" key="1">
    <source>
        <dbReference type="ARBA" id="ARBA00022723"/>
    </source>
</evidence>
<keyword evidence="3" id="KW-0862">Zinc</keyword>
<evidence type="ECO:0000313" key="8">
    <source>
        <dbReference type="Proteomes" id="UP001314263"/>
    </source>
</evidence>
<gene>
    <name evidence="7" type="ORF">CVIRNUC_000511</name>
</gene>
<dbReference type="PROSITE" id="PS00518">
    <property type="entry name" value="ZF_RING_1"/>
    <property type="match status" value="1"/>
</dbReference>
<evidence type="ECO:0000256" key="3">
    <source>
        <dbReference type="ARBA" id="ARBA00022833"/>
    </source>
</evidence>
<evidence type="ECO:0000256" key="4">
    <source>
        <dbReference type="PROSITE-ProRule" id="PRU00175"/>
    </source>
</evidence>
<evidence type="ECO:0000256" key="5">
    <source>
        <dbReference type="SAM" id="MobiDB-lite"/>
    </source>
</evidence>
<accession>A0AAV1HQM6</accession>
<dbReference type="GO" id="GO:0005634">
    <property type="term" value="C:nucleus"/>
    <property type="evidence" value="ECO:0007669"/>
    <property type="project" value="TreeGrafter"/>
</dbReference>
<keyword evidence="2 4" id="KW-0863">Zinc-finger</keyword>
<proteinExistence type="predicted"/>